<proteinExistence type="predicted"/>
<evidence type="ECO:0000256" key="1">
    <source>
        <dbReference type="SAM" id="Phobius"/>
    </source>
</evidence>
<evidence type="ECO:0000259" key="2">
    <source>
        <dbReference type="Pfam" id="PF12164"/>
    </source>
</evidence>
<evidence type="ECO:0000313" key="3">
    <source>
        <dbReference type="EMBL" id="MBO8434536.1"/>
    </source>
</evidence>
<accession>A0A9D9DY07</accession>
<dbReference type="AlphaFoldDB" id="A0A9D9DY07"/>
<keyword evidence="1" id="KW-0472">Membrane</keyword>
<gene>
    <name evidence="3" type="ORF">IAC55_04345</name>
</gene>
<keyword evidence="1" id="KW-0812">Transmembrane</keyword>
<feature type="transmembrane region" description="Helical" evidence="1">
    <location>
        <begin position="98"/>
        <end position="119"/>
    </location>
</feature>
<dbReference type="Pfam" id="PF12164">
    <property type="entry name" value="SporV_AA"/>
    <property type="match status" value="1"/>
</dbReference>
<organism evidence="3 4">
    <name type="scientific">Candidatus Fimicola merdigallinarum</name>
    <dbReference type="NCBI Taxonomy" id="2840819"/>
    <lineage>
        <taxon>Bacteria</taxon>
        <taxon>Bacillati</taxon>
        <taxon>Bacillota</taxon>
        <taxon>Clostridia</taxon>
        <taxon>Lachnospirales</taxon>
        <taxon>Lachnospiraceae</taxon>
        <taxon>Lachnospiraceae incertae sedis</taxon>
        <taxon>Candidatus Fimicola</taxon>
    </lineage>
</organism>
<protein>
    <submittedName>
        <fullName evidence="3">Stage V sporulation protein AA</fullName>
    </submittedName>
</protein>
<keyword evidence="1" id="KW-1133">Transmembrane helix</keyword>
<reference evidence="3" key="2">
    <citation type="journal article" date="2021" name="PeerJ">
        <title>Extensive microbial diversity within the chicken gut microbiome revealed by metagenomics and culture.</title>
        <authorList>
            <person name="Gilroy R."/>
            <person name="Ravi A."/>
            <person name="Getino M."/>
            <person name="Pursley I."/>
            <person name="Horton D.L."/>
            <person name="Alikhan N.F."/>
            <person name="Baker D."/>
            <person name="Gharbi K."/>
            <person name="Hall N."/>
            <person name="Watson M."/>
            <person name="Adriaenssens E.M."/>
            <person name="Foster-Nyarko E."/>
            <person name="Jarju S."/>
            <person name="Secka A."/>
            <person name="Antonio M."/>
            <person name="Oren A."/>
            <person name="Chaudhuri R.R."/>
            <person name="La Ragione R."/>
            <person name="Hildebrand F."/>
            <person name="Pallen M.J."/>
        </authorList>
    </citation>
    <scope>NUCLEOTIDE SEQUENCE</scope>
    <source>
        <strain evidence="3">F6-4510</strain>
    </source>
</reference>
<dbReference type="Gene3D" id="2.60.480.10">
    <property type="entry name" value="eubacterium ventriosum atcc domain"/>
    <property type="match status" value="1"/>
</dbReference>
<reference evidence="3" key="1">
    <citation type="submission" date="2020-10" db="EMBL/GenBank/DDBJ databases">
        <authorList>
            <person name="Gilroy R."/>
        </authorList>
    </citation>
    <scope>NUCLEOTIDE SEQUENCE</scope>
    <source>
        <strain evidence="3">F6-4510</strain>
    </source>
</reference>
<name>A0A9D9DY07_9FIRM</name>
<feature type="transmembrane region" description="Helical" evidence="1">
    <location>
        <begin position="144"/>
        <end position="163"/>
    </location>
</feature>
<dbReference type="InterPro" id="IPR038548">
    <property type="entry name" value="SporV_AA_N_sf"/>
</dbReference>
<sequence length="206" mass="23055">MDIYIKPKQKVIIINKKAIFVKDVCDIFVSGGECQDAGNLPLLNIKSDKDTEIAVSVIDIVKALNQKYPNVTVSNLGETDTLIEYKSKEKKPIKFIEILKVVFICLILFAGSATTIMSFHADAEIPEIFGNIHYLAFGEYRENAPIITIPYTIGLGTGIIVFFNHFSKKYITKDPTPIEVQMTTYENETITSILASLDKKKDKGNQ</sequence>
<dbReference type="EMBL" id="JADIMX010000082">
    <property type="protein sequence ID" value="MBO8434536.1"/>
    <property type="molecule type" value="Genomic_DNA"/>
</dbReference>
<dbReference type="InterPro" id="IPR021997">
    <property type="entry name" value="SporV_AA"/>
</dbReference>
<evidence type="ECO:0000313" key="4">
    <source>
        <dbReference type="Proteomes" id="UP000823611"/>
    </source>
</evidence>
<feature type="domain" description="Stage V sporulation protein AA" evidence="2">
    <location>
        <begin position="2"/>
        <end position="88"/>
    </location>
</feature>
<dbReference type="Proteomes" id="UP000823611">
    <property type="component" value="Unassembled WGS sequence"/>
</dbReference>
<comment type="caution">
    <text evidence="3">The sequence shown here is derived from an EMBL/GenBank/DDBJ whole genome shotgun (WGS) entry which is preliminary data.</text>
</comment>